<dbReference type="Pfam" id="PF13489">
    <property type="entry name" value="Methyltransf_23"/>
    <property type="match status" value="1"/>
</dbReference>
<gene>
    <name evidence="2" type="ORF">E0L32_006311</name>
</gene>
<dbReference type="PANTHER" id="PTHR43591">
    <property type="entry name" value="METHYLTRANSFERASE"/>
    <property type="match status" value="1"/>
</dbReference>
<name>A0A507B982_9PEZI</name>
<proteinExistence type="inferred from homology"/>
<evidence type="ECO:0008006" key="4">
    <source>
        <dbReference type="Google" id="ProtNLM"/>
    </source>
</evidence>
<evidence type="ECO:0000313" key="3">
    <source>
        <dbReference type="Proteomes" id="UP000319257"/>
    </source>
</evidence>
<dbReference type="AlphaFoldDB" id="A0A507B982"/>
<dbReference type="CDD" id="cd02440">
    <property type="entry name" value="AdoMet_MTases"/>
    <property type="match status" value="1"/>
</dbReference>
<dbReference type="InterPro" id="IPR029063">
    <property type="entry name" value="SAM-dependent_MTases_sf"/>
</dbReference>
<accession>A0A507B982</accession>
<sequence length="282" mass="32348">MSQNSPSFDDSGSSFENYEFTFESYLNDSSRIEADYEVLQIVLDGRNYLAPFSKESPPKKVLDIATGTGRWAIEMGDEFPQAEITGTDLSPIQPTCVPPNVTFYVEDNTEEWDYTPDFDYIHTRVTFACWSDMPDEIIRQAYAHLRPGGWFEAQETFSNIEYEDSDNPEEVAARSSNAFVRWVDEVKQLGGAVARPFDDACKLKEWLEEAGFVDVQERVYKIPLSGWPLEERTKRLGELWRANIEAGLGAFSYALFNRVQDRSLEEIEVSLPSLTTREDRHR</sequence>
<reference evidence="2 3" key="1">
    <citation type="submission" date="2019-06" db="EMBL/GenBank/DDBJ databases">
        <title>Draft genome sequence of the filamentous fungus Phialemoniopsis curvata isolated from diesel fuel.</title>
        <authorList>
            <person name="Varaljay V.A."/>
            <person name="Lyon W.J."/>
            <person name="Crouch A.L."/>
            <person name="Drake C.E."/>
            <person name="Hollomon J.M."/>
            <person name="Nadeau L.J."/>
            <person name="Nunn H.S."/>
            <person name="Stevenson B.S."/>
            <person name="Bojanowski C.L."/>
            <person name="Crookes-Goodson W.J."/>
        </authorList>
    </citation>
    <scope>NUCLEOTIDE SEQUENCE [LARGE SCALE GENOMIC DNA]</scope>
    <source>
        <strain evidence="2 3">D216</strain>
    </source>
</reference>
<dbReference type="SUPFAM" id="SSF53335">
    <property type="entry name" value="S-adenosyl-L-methionine-dependent methyltransferases"/>
    <property type="match status" value="1"/>
</dbReference>
<evidence type="ECO:0000313" key="2">
    <source>
        <dbReference type="EMBL" id="TPX13338.1"/>
    </source>
</evidence>
<dbReference type="Gene3D" id="3.40.50.150">
    <property type="entry name" value="Vaccinia Virus protein VP39"/>
    <property type="match status" value="1"/>
</dbReference>
<dbReference type="GO" id="GO:0008168">
    <property type="term" value="F:methyltransferase activity"/>
    <property type="evidence" value="ECO:0007669"/>
    <property type="project" value="TreeGrafter"/>
</dbReference>
<keyword evidence="3" id="KW-1185">Reference proteome</keyword>
<dbReference type="RefSeq" id="XP_030995049.1">
    <property type="nucleotide sequence ID" value="XM_031140930.1"/>
</dbReference>
<dbReference type="PANTHER" id="PTHR43591:SF14">
    <property type="entry name" value="METHYLTRANSFERASE"/>
    <property type="match status" value="1"/>
</dbReference>
<dbReference type="STRING" id="1093900.A0A507B982"/>
<dbReference type="GeneID" id="41973758"/>
<dbReference type="EMBL" id="SKBQ01000035">
    <property type="protein sequence ID" value="TPX13338.1"/>
    <property type="molecule type" value="Genomic_DNA"/>
</dbReference>
<comment type="similarity">
    <text evidence="1">Belongs to the methyltransferase superfamily. LaeA methyltransferase family.</text>
</comment>
<protein>
    <recommendedName>
        <fullName evidence="4">Methyltransferase</fullName>
    </recommendedName>
</protein>
<dbReference type="Proteomes" id="UP000319257">
    <property type="component" value="Unassembled WGS sequence"/>
</dbReference>
<dbReference type="InParanoid" id="A0A507B982"/>
<evidence type="ECO:0000256" key="1">
    <source>
        <dbReference type="ARBA" id="ARBA00038158"/>
    </source>
</evidence>
<organism evidence="2 3">
    <name type="scientific">Thyridium curvatum</name>
    <dbReference type="NCBI Taxonomy" id="1093900"/>
    <lineage>
        <taxon>Eukaryota</taxon>
        <taxon>Fungi</taxon>
        <taxon>Dikarya</taxon>
        <taxon>Ascomycota</taxon>
        <taxon>Pezizomycotina</taxon>
        <taxon>Sordariomycetes</taxon>
        <taxon>Sordariomycetidae</taxon>
        <taxon>Thyridiales</taxon>
        <taxon>Thyridiaceae</taxon>
        <taxon>Thyridium</taxon>
    </lineage>
</organism>
<comment type="caution">
    <text evidence="2">The sequence shown here is derived from an EMBL/GenBank/DDBJ whole genome shotgun (WGS) entry which is preliminary data.</text>
</comment>
<dbReference type="OrthoDB" id="2013972at2759"/>